<dbReference type="FunFam" id="2.40.30.10:FF:000008">
    <property type="entry name" value="Translation initiation factor IF-2"/>
    <property type="match status" value="1"/>
</dbReference>
<dbReference type="SUPFAM" id="SSF52540">
    <property type="entry name" value="P-loop containing nucleoside triphosphate hydrolases"/>
    <property type="match status" value="1"/>
</dbReference>
<evidence type="ECO:0000313" key="13">
    <source>
        <dbReference type="EMBL" id="MDT2515155.1"/>
    </source>
</evidence>
<dbReference type="EMBL" id="JARPWY010000036">
    <property type="protein sequence ID" value="MDT2515155.1"/>
    <property type="molecule type" value="Genomic_DNA"/>
</dbReference>
<evidence type="ECO:0000256" key="7">
    <source>
        <dbReference type="ARBA" id="ARBA00023134"/>
    </source>
</evidence>
<dbReference type="AlphaFoldDB" id="A0ABD5FC61"/>
<dbReference type="PROSITE" id="PS01176">
    <property type="entry name" value="IF2"/>
    <property type="match status" value="1"/>
</dbReference>
<dbReference type="InterPro" id="IPR015760">
    <property type="entry name" value="TIF_IF2"/>
</dbReference>
<evidence type="ECO:0000256" key="9">
    <source>
        <dbReference type="HAMAP-Rule" id="MF_00100"/>
    </source>
</evidence>
<dbReference type="PROSITE" id="PS51722">
    <property type="entry name" value="G_TR_2"/>
    <property type="match status" value="1"/>
</dbReference>
<organism evidence="13 14">
    <name type="scientific">Enterococcus avium</name>
    <name type="common">Streptococcus avium</name>
    <dbReference type="NCBI Taxonomy" id="33945"/>
    <lineage>
        <taxon>Bacteria</taxon>
        <taxon>Bacillati</taxon>
        <taxon>Bacillota</taxon>
        <taxon>Bacilli</taxon>
        <taxon>Lactobacillales</taxon>
        <taxon>Enterococcaceae</taxon>
        <taxon>Enterococcus</taxon>
    </lineage>
</organism>
<dbReference type="Gene3D" id="3.40.50.10050">
    <property type="entry name" value="Translation initiation factor IF- 2, domain 3"/>
    <property type="match status" value="1"/>
</dbReference>
<dbReference type="InterPro" id="IPR027417">
    <property type="entry name" value="P-loop_NTPase"/>
</dbReference>
<feature type="compositionally biased region" description="Polar residues" evidence="11">
    <location>
        <begin position="77"/>
        <end position="86"/>
    </location>
</feature>
<dbReference type="NCBIfam" id="TIGR00231">
    <property type="entry name" value="small_GTP"/>
    <property type="match status" value="1"/>
</dbReference>
<dbReference type="Gene3D" id="1.10.10.2480">
    <property type="match status" value="1"/>
</dbReference>
<dbReference type="InterPro" id="IPR053905">
    <property type="entry name" value="EF-G-like_DII"/>
</dbReference>
<dbReference type="FunFam" id="3.40.50.300:FF:000019">
    <property type="entry name" value="Translation initiation factor IF-2"/>
    <property type="match status" value="1"/>
</dbReference>
<dbReference type="InterPro" id="IPR000795">
    <property type="entry name" value="T_Tr_GTP-bd_dom"/>
</dbReference>
<gene>
    <name evidence="9 13" type="primary">infB</name>
    <name evidence="13" type="ORF">P7D79_13100</name>
</gene>
<comment type="subcellular location">
    <subcellularLocation>
        <location evidence="9">Cytoplasm</location>
    </subcellularLocation>
</comment>
<evidence type="ECO:0000313" key="14">
    <source>
        <dbReference type="Proteomes" id="UP001264335"/>
    </source>
</evidence>
<feature type="compositionally biased region" description="Polar residues" evidence="11">
    <location>
        <begin position="49"/>
        <end position="65"/>
    </location>
</feature>
<protein>
    <recommendedName>
        <fullName evidence="2 9">Translation initiation factor IF-2</fullName>
    </recommendedName>
</protein>
<evidence type="ECO:0000256" key="10">
    <source>
        <dbReference type="RuleBase" id="RU000644"/>
    </source>
</evidence>
<dbReference type="GO" id="GO:0005525">
    <property type="term" value="F:GTP binding"/>
    <property type="evidence" value="ECO:0007669"/>
    <property type="project" value="UniProtKB-KW"/>
</dbReference>
<dbReference type="NCBIfam" id="TIGR00487">
    <property type="entry name" value="IF-2"/>
    <property type="match status" value="1"/>
</dbReference>
<comment type="similarity">
    <text evidence="1 9 10">Belongs to the TRAFAC class translation factor GTPase superfamily. Classic translation factor GTPase family. IF-2 subfamily.</text>
</comment>
<evidence type="ECO:0000256" key="4">
    <source>
        <dbReference type="ARBA" id="ARBA00022540"/>
    </source>
</evidence>
<dbReference type="CDD" id="cd03702">
    <property type="entry name" value="IF2_mtIF2_II"/>
    <property type="match status" value="1"/>
</dbReference>
<comment type="caution">
    <text evidence="13">The sequence shown here is derived from an EMBL/GenBank/DDBJ whole genome shotgun (WGS) entry which is preliminary data.</text>
</comment>
<dbReference type="FunFam" id="3.40.50.10050:FF:000001">
    <property type="entry name" value="Translation initiation factor IF-2"/>
    <property type="match status" value="1"/>
</dbReference>
<evidence type="ECO:0000256" key="11">
    <source>
        <dbReference type="SAM" id="MobiDB-lite"/>
    </source>
</evidence>
<feature type="compositionally biased region" description="Low complexity" evidence="11">
    <location>
        <begin position="94"/>
        <end position="152"/>
    </location>
</feature>
<dbReference type="InterPro" id="IPR005225">
    <property type="entry name" value="Small_GTP-bd"/>
</dbReference>
<dbReference type="CDD" id="cd03692">
    <property type="entry name" value="mtIF2_IVc"/>
    <property type="match status" value="1"/>
</dbReference>
<evidence type="ECO:0000256" key="2">
    <source>
        <dbReference type="ARBA" id="ARBA00020675"/>
    </source>
</evidence>
<dbReference type="PANTHER" id="PTHR43381:SF5">
    <property type="entry name" value="TR-TYPE G DOMAIN-CONTAINING PROTEIN"/>
    <property type="match status" value="1"/>
</dbReference>
<dbReference type="InterPro" id="IPR036925">
    <property type="entry name" value="TIF_IF2_dom3_sf"/>
</dbReference>
<comment type="function">
    <text evidence="8 9 10">One of the essential components for the initiation of protein synthesis. Protects formylmethionyl-tRNA from spontaneous hydrolysis and promotes its binding to the 30S ribosomal subunits. Also involved in the hydrolysis of GTP during the formation of the 70S ribosomal complex.</text>
</comment>
<dbReference type="Pfam" id="PF00009">
    <property type="entry name" value="GTP_EFTU"/>
    <property type="match status" value="1"/>
</dbReference>
<dbReference type="SUPFAM" id="SSF50447">
    <property type="entry name" value="Translation proteins"/>
    <property type="match status" value="2"/>
</dbReference>
<dbReference type="InterPro" id="IPR009000">
    <property type="entry name" value="Transl_B-barrel_sf"/>
</dbReference>
<dbReference type="InterPro" id="IPR006847">
    <property type="entry name" value="IF2_N"/>
</dbReference>
<evidence type="ECO:0000256" key="1">
    <source>
        <dbReference type="ARBA" id="ARBA00007733"/>
    </source>
</evidence>
<evidence type="ECO:0000256" key="6">
    <source>
        <dbReference type="ARBA" id="ARBA00022917"/>
    </source>
</evidence>
<feature type="compositionally biased region" description="Polar residues" evidence="11">
    <location>
        <begin position="153"/>
        <end position="200"/>
    </location>
</feature>
<dbReference type="InterPro" id="IPR044145">
    <property type="entry name" value="IF2_II"/>
</dbReference>
<feature type="binding site" evidence="9">
    <location>
        <begin position="494"/>
        <end position="497"/>
    </location>
    <ligand>
        <name>GTP</name>
        <dbReference type="ChEBI" id="CHEBI:37565"/>
    </ligand>
</feature>
<dbReference type="GO" id="GO:0003743">
    <property type="term" value="F:translation initiation factor activity"/>
    <property type="evidence" value="ECO:0007669"/>
    <property type="project" value="UniProtKB-UniRule"/>
</dbReference>
<evidence type="ECO:0000256" key="8">
    <source>
        <dbReference type="ARBA" id="ARBA00025162"/>
    </source>
</evidence>
<accession>A0ABD5FC61</accession>
<dbReference type="Gene3D" id="2.40.30.10">
    <property type="entry name" value="Translation factors"/>
    <property type="match status" value="2"/>
</dbReference>
<name>A0ABD5FC61_ENTAV</name>
<proteinExistence type="inferred from homology"/>
<keyword evidence="4 9" id="KW-0396">Initiation factor</keyword>
<dbReference type="GO" id="GO:0005737">
    <property type="term" value="C:cytoplasm"/>
    <property type="evidence" value="ECO:0007669"/>
    <property type="project" value="UniProtKB-SubCell"/>
</dbReference>
<dbReference type="Gene3D" id="3.40.50.300">
    <property type="entry name" value="P-loop containing nucleotide triphosphate hydrolases"/>
    <property type="match status" value="1"/>
</dbReference>
<feature type="binding site" evidence="9">
    <location>
        <begin position="440"/>
        <end position="444"/>
    </location>
    <ligand>
        <name>GTP</name>
        <dbReference type="ChEBI" id="CHEBI:37565"/>
    </ligand>
</feature>
<evidence type="ECO:0000256" key="3">
    <source>
        <dbReference type="ARBA" id="ARBA00022490"/>
    </source>
</evidence>
<evidence type="ECO:0000259" key="12">
    <source>
        <dbReference type="PROSITE" id="PS51722"/>
    </source>
</evidence>
<feature type="compositionally biased region" description="Low complexity" evidence="11">
    <location>
        <begin position="201"/>
        <end position="269"/>
    </location>
</feature>
<dbReference type="InterPro" id="IPR023115">
    <property type="entry name" value="TIF_IF2_dom3"/>
</dbReference>
<feature type="domain" description="Tr-type G" evidence="12">
    <location>
        <begin position="385"/>
        <end position="554"/>
    </location>
</feature>
<dbReference type="CDD" id="cd01887">
    <property type="entry name" value="IF2_eIF5B"/>
    <property type="match status" value="1"/>
</dbReference>
<dbReference type="Pfam" id="PF04760">
    <property type="entry name" value="IF2_N"/>
    <property type="match status" value="2"/>
</dbReference>
<dbReference type="FunFam" id="2.40.30.10:FF:000007">
    <property type="entry name" value="Translation initiation factor IF-2"/>
    <property type="match status" value="1"/>
</dbReference>
<dbReference type="Pfam" id="PF22042">
    <property type="entry name" value="EF-G_D2"/>
    <property type="match status" value="1"/>
</dbReference>
<evidence type="ECO:0000256" key="5">
    <source>
        <dbReference type="ARBA" id="ARBA00022741"/>
    </source>
</evidence>
<dbReference type="SUPFAM" id="SSF52156">
    <property type="entry name" value="Initiation factor IF2/eIF5b, domain 3"/>
    <property type="match status" value="1"/>
</dbReference>
<dbReference type="Pfam" id="PF11987">
    <property type="entry name" value="IF-2"/>
    <property type="match status" value="1"/>
</dbReference>
<keyword evidence="7 9" id="KW-0342">GTP-binding</keyword>
<sequence length="884" mass="97177">MGNKRVYEFAKEVNQSSKDVVEKAQTLGIDVKNHMGSLSGDDESKLKQAFSSKPKQNTQAKPSANQHEKPKFHGKSSKNNPNFQNRKGNKELTQNNRQNNSANANRSNQGHQRPAQGNANNAQRQNQGQRPAQGNANNAQRQNQGQRPAQGNTNNAQRQNQGQRPAQSNTNNAQRQNQGQRPSQSNTNNAQRQNQGQRPTQGNANNAQRQNQGQRSAQNSQGARPNQNGSNQGQRSNQGGSTQGGNQNRNKNNYVNQNRNNNFGGNQNRNKNKFNKKGKKGRQQQSNKPAVPPRKFRELPEVLEYTEGMNVADIAKKIHREPAEIIKKLFMMGVMVNQNQPLDKDTIELLATDYGIEPQEKVTIDIADIDRFFDAEDVNEENLVSRPPVVTIMGHVDHGKTTLLDTLRHSRVTSGEAGGITQHIGAYQIDIDGKPITFLDTPGHAAFTSMRARGASITDITILVVAADDGVMPQTIEAINHAKAAKVPIIVAVNKVDKPGANPQHVMQELSEYELIPEAWGGDTIFVEISAKFNQNIDELLEMILLVAEVEDLKADPTQHGIGTVIEARLDKGKGPVATLLVQQGTMRVGDPIVVGNTYGRVRVMTNDIGRREKSAGPATPVEITGLNDVPQAGDRFAIFEDEKTARAAGEERAKRALLEHRSASARVTLDNLFESLKEGELKEVNVIIKADVQGSAEALAASLKKIDVEGVRVKIVHSAVGAINESDVTLAAASNAIIIGFNVRPTPQAKQQASTEEVDIRLHRIIYKAIEEIETAMKGMLDPEYEEKITGQMTVRETYKVSKVGTIAGCYVNEGSIQRDSGVRIIRDGIVILEGKLASLKRFKDDVKEVKMGYECGAMIENFNDIKVDDVIEGFIMEEIKPK</sequence>
<feature type="region of interest" description="Disordered" evidence="11">
    <location>
        <begin position="31"/>
        <end position="296"/>
    </location>
</feature>
<feature type="compositionally biased region" description="Basic residues" evidence="11">
    <location>
        <begin position="270"/>
        <end position="282"/>
    </location>
</feature>
<dbReference type="InterPro" id="IPR000178">
    <property type="entry name" value="TF_IF2_bacterial-like"/>
</dbReference>
<dbReference type="PANTHER" id="PTHR43381">
    <property type="entry name" value="TRANSLATION INITIATION FACTOR IF-2-RELATED"/>
    <property type="match status" value="1"/>
</dbReference>
<keyword evidence="5 9" id="KW-0547">Nucleotide-binding</keyword>
<reference evidence="13 14" key="1">
    <citation type="submission" date="2023-03" db="EMBL/GenBank/DDBJ databases">
        <authorList>
            <person name="Shen W."/>
            <person name="Cai J."/>
        </authorList>
    </citation>
    <scope>NUCLEOTIDE SEQUENCE [LARGE SCALE GENOMIC DNA]</scope>
    <source>
        <strain evidence="13 14">Y2</strain>
    </source>
</reference>
<keyword evidence="3 9" id="KW-0963">Cytoplasm</keyword>
<dbReference type="Proteomes" id="UP001264335">
    <property type="component" value="Unassembled WGS sequence"/>
</dbReference>
<feature type="binding site" evidence="9">
    <location>
        <begin position="394"/>
        <end position="401"/>
    </location>
    <ligand>
        <name>GTP</name>
        <dbReference type="ChEBI" id="CHEBI:37565"/>
    </ligand>
</feature>
<keyword evidence="6 9" id="KW-0648">Protein biosynthesis</keyword>
<dbReference type="RefSeq" id="WP_311872828.1">
    <property type="nucleotide sequence ID" value="NZ_JARPWF010000023.1"/>
</dbReference>
<dbReference type="HAMAP" id="MF_00100_B">
    <property type="entry name" value="IF_2_B"/>
    <property type="match status" value="1"/>
</dbReference>
<feature type="region of interest" description="G-domain" evidence="9">
    <location>
        <begin position="388"/>
        <end position="536"/>
    </location>
</feature>
<dbReference type="GO" id="GO:0003924">
    <property type="term" value="F:GTPase activity"/>
    <property type="evidence" value="ECO:0007669"/>
    <property type="project" value="UniProtKB-UniRule"/>
</dbReference>